<evidence type="ECO:0008006" key="4">
    <source>
        <dbReference type="Google" id="ProtNLM"/>
    </source>
</evidence>
<keyword evidence="3" id="KW-1185">Reference proteome</keyword>
<dbReference type="EMBL" id="FNBP01000002">
    <property type="protein sequence ID" value="SDF42812.1"/>
    <property type="molecule type" value="Genomic_DNA"/>
</dbReference>
<accession>A0A1G7KZW0</accession>
<feature type="signal peptide" evidence="1">
    <location>
        <begin position="1"/>
        <end position="24"/>
    </location>
</feature>
<dbReference type="AlphaFoldDB" id="A0A1G7KZW0"/>
<keyword evidence="1" id="KW-0732">Signal</keyword>
<evidence type="ECO:0000313" key="2">
    <source>
        <dbReference type="EMBL" id="SDF42812.1"/>
    </source>
</evidence>
<dbReference type="SUPFAM" id="SSF56935">
    <property type="entry name" value="Porins"/>
    <property type="match status" value="1"/>
</dbReference>
<gene>
    <name evidence="2" type="ORF">SAMN04489759_102172</name>
</gene>
<reference evidence="3" key="1">
    <citation type="submission" date="2016-10" db="EMBL/GenBank/DDBJ databases">
        <authorList>
            <person name="Varghese N."/>
            <person name="Submissions S."/>
        </authorList>
    </citation>
    <scope>NUCLEOTIDE SEQUENCE [LARGE SCALE GENOMIC DNA]</scope>
    <source>
        <strain evidence="3">DSM 16477</strain>
    </source>
</reference>
<feature type="chain" id="PRO_5011432269" description="Porin" evidence="1">
    <location>
        <begin position="25"/>
        <end position="238"/>
    </location>
</feature>
<dbReference type="RefSeq" id="WP_093739483.1">
    <property type="nucleotide sequence ID" value="NZ_FNBP01000002.1"/>
</dbReference>
<proteinExistence type="predicted"/>
<dbReference type="OrthoDB" id="7686946at2"/>
<name>A0A1G7KZW0_9RHOB</name>
<dbReference type="Proteomes" id="UP000199399">
    <property type="component" value="Unassembled WGS sequence"/>
</dbReference>
<evidence type="ECO:0000313" key="3">
    <source>
        <dbReference type="Proteomes" id="UP000199399"/>
    </source>
</evidence>
<evidence type="ECO:0000256" key="1">
    <source>
        <dbReference type="SAM" id="SignalP"/>
    </source>
</evidence>
<dbReference type="STRING" id="218672.SAMN04489759_102172"/>
<organism evidence="2 3">
    <name type="scientific">Sulfitobacter delicatus</name>
    <dbReference type="NCBI Taxonomy" id="218672"/>
    <lineage>
        <taxon>Bacteria</taxon>
        <taxon>Pseudomonadati</taxon>
        <taxon>Pseudomonadota</taxon>
        <taxon>Alphaproteobacteria</taxon>
        <taxon>Rhodobacterales</taxon>
        <taxon>Roseobacteraceae</taxon>
        <taxon>Sulfitobacter</taxon>
    </lineage>
</organism>
<protein>
    <recommendedName>
        <fullName evidence="4">Porin</fullName>
    </recommendedName>
</protein>
<sequence length="238" mass="25043">MNFSQLPALTLTAALAFGATAAQAVEVTGGSVGLSYSAFTEDTDLTRLGLEGSVEFGFTRNLGLQIDTGYSDFGVSGVNTHSLGLHGIYHLDEATSFGAFYTEEDIEGFDLDIYGLEVGHEANGWNFEGYIAQGEVMDTEGNMLGFKARHELANDMGLTGSYDRVDSSGVEVSRVAVRLDRDVAQSTNLFVEVGSAKAEGAAGNISDPFVGLGGTINFGAARGATFDVRNLSRLVPGL</sequence>